<evidence type="ECO:0000256" key="1">
    <source>
        <dbReference type="ARBA" id="ARBA00004141"/>
    </source>
</evidence>
<feature type="transmembrane region" description="Helical" evidence="5">
    <location>
        <begin position="397"/>
        <end position="421"/>
    </location>
</feature>
<evidence type="ECO:0000256" key="3">
    <source>
        <dbReference type="ARBA" id="ARBA00022989"/>
    </source>
</evidence>
<dbReference type="EMBL" id="LNIX01000001">
    <property type="protein sequence ID" value="OXA61268.1"/>
    <property type="molecule type" value="Genomic_DNA"/>
</dbReference>
<dbReference type="PANTHER" id="PTHR43038:SF3">
    <property type="entry name" value="ABC TRANSPORTER G FAMILY MEMBER 20 ISOFORM X1"/>
    <property type="match status" value="1"/>
</dbReference>
<sequence>MAVTISNGFKHFAKGEIVLNGIDLNVGIGEMIWKYLHEICRDQGTSIIISTHYIEETKFCEKVGFMRGGRLLAEGTPTSLLLTHEAATMEKLVFKLCQHDKKESNYPKFKYLNDPGLEEAVVLPPKSLAPIVLKSHHRNVDNNGSKIYALMFKWFHRNRRDLRLHVLQLCIPVMVVFTFQNVIGPVPNRVKLSFVHNSNLSYADAMPTYCGANFPNSLSQEGFANVEICSFMDTFDKDEFIWVPAISYDEGLEKIKQGKTAGLIEFPQNYAIHLKNRLTFREFADNKTIFGSTISVRLDEADRMLALWMRQTIFDRYLVYVGNILASCSLPSDLSRSPIHSRAIYGSTETFDYFVFVQPACLVLIMFTVALAIPALLVEDKMLGLVDRDFVAGVHLWHHLTSTFATQNLIILIQIGVVLGIMHGLYGMVIKGSWVTVVALMNLLAFDNEHVVVSSSGQLHPDDTYGRRDAFNLFERIGNDKPKRGSWLFIRVLLDFCFIARHNLCRKMEI</sequence>
<keyword evidence="8" id="KW-1185">Reference proteome</keyword>
<dbReference type="AlphaFoldDB" id="A0A226EVP1"/>
<protein>
    <submittedName>
        <fullName evidence="7">ABC transporter G family member 20</fullName>
    </submittedName>
</protein>
<dbReference type="Pfam" id="PF12698">
    <property type="entry name" value="ABC2_membrane_3"/>
    <property type="match status" value="1"/>
</dbReference>
<feature type="transmembrane region" description="Helical" evidence="5">
    <location>
        <begin position="486"/>
        <end position="504"/>
    </location>
</feature>
<evidence type="ECO:0000313" key="8">
    <source>
        <dbReference type="Proteomes" id="UP000198287"/>
    </source>
</evidence>
<dbReference type="InterPro" id="IPR013525">
    <property type="entry name" value="ABC2_TM"/>
</dbReference>
<feature type="transmembrane region" description="Helical" evidence="5">
    <location>
        <begin position="354"/>
        <end position="377"/>
    </location>
</feature>
<dbReference type="Proteomes" id="UP000198287">
    <property type="component" value="Unassembled WGS sequence"/>
</dbReference>
<reference evidence="7 8" key="1">
    <citation type="submission" date="2015-12" db="EMBL/GenBank/DDBJ databases">
        <title>The genome of Folsomia candida.</title>
        <authorList>
            <person name="Faddeeva A."/>
            <person name="Derks M.F."/>
            <person name="Anvar Y."/>
            <person name="Smit S."/>
            <person name="Van Straalen N."/>
            <person name="Roelofs D."/>
        </authorList>
    </citation>
    <scope>NUCLEOTIDE SEQUENCE [LARGE SCALE GENOMIC DNA]</scope>
    <source>
        <strain evidence="7 8">VU population</strain>
        <tissue evidence="7">Whole body</tissue>
    </source>
</reference>
<organism evidence="7 8">
    <name type="scientific">Folsomia candida</name>
    <name type="common">Springtail</name>
    <dbReference type="NCBI Taxonomy" id="158441"/>
    <lineage>
        <taxon>Eukaryota</taxon>
        <taxon>Metazoa</taxon>
        <taxon>Ecdysozoa</taxon>
        <taxon>Arthropoda</taxon>
        <taxon>Hexapoda</taxon>
        <taxon>Collembola</taxon>
        <taxon>Entomobryomorpha</taxon>
        <taxon>Isotomoidea</taxon>
        <taxon>Isotomidae</taxon>
        <taxon>Proisotominae</taxon>
        <taxon>Folsomia</taxon>
    </lineage>
</organism>
<proteinExistence type="predicted"/>
<dbReference type="PANTHER" id="PTHR43038">
    <property type="entry name" value="ATP-BINDING CASSETTE, SUB-FAMILY H, MEMBER 1"/>
    <property type="match status" value="1"/>
</dbReference>
<comment type="subcellular location">
    <subcellularLocation>
        <location evidence="1">Membrane</location>
        <topology evidence="1">Multi-pass membrane protein</topology>
    </subcellularLocation>
</comment>
<dbReference type="SUPFAM" id="SSF52540">
    <property type="entry name" value="P-loop containing nucleoside triphosphate hydrolases"/>
    <property type="match status" value="1"/>
</dbReference>
<evidence type="ECO:0000313" key="7">
    <source>
        <dbReference type="EMBL" id="OXA61268.1"/>
    </source>
</evidence>
<evidence type="ECO:0000256" key="2">
    <source>
        <dbReference type="ARBA" id="ARBA00022692"/>
    </source>
</evidence>
<evidence type="ECO:0000256" key="4">
    <source>
        <dbReference type="ARBA" id="ARBA00023136"/>
    </source>
</evidence>
<feature type="domain" description="ABC-2 type transporter transmembrane" evidence="6">
    <location>
        <begin position="230"/>
        <end position="438"/>
    </location>
</feature>
<dbReference type="GO" id="GO:0140359">
    <property type="term" value="F:ABC-type transporter activity"/>
    <property type="evidence" value="ECO:0007669"/>
    <property type="project" value="InterPro"/>
</dbReference>
<dbReference type="InterPro" id="IPR027417">
    <property type="entry name" value="P-loop_NTPase"/>
</dbReference>
<dbReference type="OrthoDB" id="8298477at2759"/>
<gene>
    <name evidence="7" type="ORF">Fcan01_00440</name>
</gene>
<name>A0A226EVP1_FOLCA</name>
<keyword evidence="3 5" id="KW-1133">Transmembrane helix</keyword>
<dbReference type="GO" id="GO:0016020">
    <property type="term" value="C:membrane"/>
    <property type="evidence" value="ECO:0007669"/>
    <property type="project" value="UniProtKB-SubCell"/>
</dbReference>
<evidence type="ECO:0000256" key="5">
    <source>
        <dbReference type="SAM" id="Phobius"/>
    </source>
</evidence>
<keyword evidence="2 5" id="KW-0812">Transmembrane</keyword>
<accession>A0A226EVP1</accession>
<comment type="caution">
    <text evidence="7">The sequence shown here is derived from an EMBL/GenBank/DDBJ whole genome shotgun (WGS) entry which is preliminary data.</text>
</comment>
<evidence type="ECO:0000259" key="6">
    <source>
        <dbReference type="Pfam" id="PF12698"/>
    </source>
</evidence>
<dbReference type="Gene3D" id="3.40.50.300">
    <property type="entry name" value="P-loop containing nucleotide triphosphate hydrolases"/>
    <property type="match status" value="1"/>
</dbReference>
<keyword evidence="4 5" id="KW-0472">Membrane</keyword>